<dbReference type="RefSeq" id="WP_060914013.1">
    <property type="nucleotide sequence ID" value="NZ_KQ959954.1"/>
</dbReference>
<dbReference type="SMART" id="SM00354">
    <property type="entry name" value="HTH_LACI"/>
    <property type="match status" value="1"/>
</dbReference>
<keyword evidence="2" id="KW-0238">DNA-binding</keyword>
<evidence type="ECO:0000259" key="4">
    <source>
        <dbReference type="PROSITE" id="PS50932"/>
    </source>
</evidence>
<feature type="domain" description="HTH lacI-type" evidence="4">
    <location>
        <begin position="4"/>
        <end position="57"/>
    </location>
</feature>
<dbReference type="InterPro" id="IPR001387">
    <property type="entry name" value="Cro/C1-type_HTH"/>
</dbReference>
<dbReference type="PANTHER" id="PTHR30146:SF154">
    <property type="entry name" value="TRANSCRIPTION REGULATOR, MEMBER OF GALR FAMILY"/>
    <property type="match status" value="1"/>
</dbReference>
<evidence type="ECO:0000313" key="7">
    <source>
        <dbReference type="Proteomes" id="UP000070355"/>
    </source>
</evidence>
<dbReference type="PROSITE" id="PS50932">
    <property type="entry name" value="HTH_LACI_2"/>
    <property type="match status" value="1"/>
</dbReference>
<accession>A0A133ZXZ1</accession>
<evidence type="ECO:0000256" key="2">
    <source>
        <dbReference type="ARBA" id="ARBA00023125"/>
    </source>
</evidence>
<dbReference type="GO" id="GO:0003700">
    <property type="term" value="F:DNA-binding transcription factor activity"/>
    <property type="evidence" value="ECO:0007669"/>
    <property type="project" value="TreeGrafter"/>
</dbReference>
<dbReference type="PANTHER" id="PTHR30146">
    <property type="entry name" value="LACI-RELATED TRANSCRIPTIONAL REPRESSOR"/>
    <property type="match status" value="1"/>
</dbReference>
<dbReference type="PATRIC" id="fig|1379.3.peg.793"/>
<protein>
    <submittedName>
        <fullName evidence="6">Sugar-binding domain protein</fullName>
    </submittedName>
</protein>
<keyword evidence="1" id="KW-0805">Transcription regulation</keyword>
<evidence type="ECO:0000313" key="6">
    <source>
        <dbReference type="EMBL" id="KXB60314.1"/>
    </source>
</evidence>
<dbReference type="SUPFAM" id="SSF53822">
    <property type="entry name" value="Periplasmic binding protein-like I"/>
    <property type="match status" value="1"/>
</dbReference>
<dbReference type="CDD" id="cd01392">
    <property type="entry name" value="HTH_LacI"/>
    <property type="match status" value="1"/>
</dbReference>
<dbReference type="InterPro" id="IPR028082">
    <property type="entry name" value="Peripla_BP_I"/>
</dbReference>
<dbReference type="InterPro" id="IPR000843">
    <property type="entry name" value="HTH_LacI"/>
</dbReference>
<dbReference type="GO" id="GO:0000976">
    <property type="term" value="F:transcription cis-regulatory region binding"/>
    <property type="evidence" value="ECO:0007669"/>
    <property type="project" value="TreeGrafter"/>
</dbReference>
<gene>
    <name evidence="6" type="ORF">HMPREF3186_00811</name>
</gene>
<dbReference type="OrthoDB" id="9775106at2"/>
<sequence>MKKLTIVDIAKMAGVGTTTVSRYFNGGNLKEETYKKIKEIVDKYNYTPNTFAKALKSTDSKIIGVIVPCLHSFVSGNTLKYLDKELKDNNYETLIMNANFEENKQLEYIKKLARMNVDGIILLPTTMTKTYESTIKSVDVPVVMLGQEGEYTYSVEYNDFNAARDLTNYILASGHKKVAYLGVSEDDIAVGYYRKLGVLRALEKYNLEPENILITNFGMEEGYEIVRENIEKLKEDSCLICATDNLAYGAIKALEESGLSVGENYSVAAFGDYTSSTLLKSPLTTIKFDLKDAAKQTVDMLLNIIKKEETAMKLLIGYELKTRDSVVDLNKMENKND</sequence>
<dbReference type="Pfam" id="PF13377">
    <property type="entry name" value="Peripla_BP_3"/>
    <property type="match status" value="1"/>
</dbReference>
<proteinExistence type="predicted"/>
<evidence type="ECO:0000256" key="1">
    <source>
        <dbReference type="ARBA" id="ARBA00023015"/>
    </source>
</evidence>
<dbReference type="AlphaFoldDB" id="A0A133ZXZ1"/>
<dbReference type="STRING" id="1379.HMPREF3186_00811"/>
<dbReference type="Gene3D" id="3.40.50.2300">
    <property type="match status" value="2"/>
</dbReference>
<organism evidence="6 7">
    <name type="scientific">Gemella haemolysans</name>
    <dbReference type="NCBI Taxonomy" id="1379"/>
    <lineage>
        <taxon>Bacteria</taxon>
        <taxon>Bacillati</taxon>
        <taxon>Bacillota</taxon>
        <taxon>Bacilli</taxon>
        <taxon>Bacillales</taxon>
        <taxon>Gemellaceae</taxon>
        <taxon>Gemella</taxon>
    </lineage>
</organism>
<dbReference type="Proteomes" id="UP000070355">
    <property type="component" value="Unassembled WGS sequence"/>
</dbReference>
<dbReference type="PROSITE" id="PS50943">
    <property type="entry name" value="HTH_CROC1"/>
    <property type="match status" value="1"/>
</dbReference>
<feature type="domain" description="HTH cro/C1-type" evidence="5">
    <location>
        <begin position="2"/>
        <end position="51"/>
    </location>
</feature>
<evidence type="ECO:0000256" key="3">
    <source>
        <dbReference type="ARBA" id="ARBA00023163"/>
    </source>
</evidence>
<dbReference type="InterPro" id="IPR046335">
    <property type="entry name" value="LacI/GalR-like_sensor"/>
</dbReference>
<dbReference type="Pfam" id="PF00356">
    <property type="entry name" value="LacI"/>
    <property type="match status" value="1"/>
</dbReference>
<dbReference type="EMBL" id="LSDC01000057">
    <property type="protein sequence ID" value="KXB60314.1"/>
    <property type="molecule type" value="Genomic_DNA"/>
</dbReference>
<comment type="caution">
    <text evidence="6">The sequence shown here is derived from an EMBL/GenBank/DDBJ whole genome shotgun (WGS) entry which is preliminary data.</text>
</comment>
<name>A0A133ZXZ1_9BACL</name>
<dbReference type="SUPFAM" id="SSF47413">
    <property type="entry name" value="lambda repressor-like DNA-binding domains"/>
    <property type="match status" value="1"/>
</dbReference>
<dbReference type="InterPro" id="IPR010982">
    <property type="entry name" value="Lambda_DNA-bd_dom_sf"/>
</dbReference>
<keyword evidence="3" id="KW-0804">Transcription</keyword>
<reference evidence="7" key="1">
    <citation type="submission" date="2016-01" db="EMBL/GenBank/DDBJ databases">
        <authorList>
            <person name="Mitreva M."/>
            <person name="Pepin K.H."/>
            <person name="Mihindukulasuriya K.A."/>
            <person name="Fulton R."/>
            <person name="Fronick C."/>
            <person name="O'Laughlin M."/>
            <person name="Miner T."/>
            <person name="Herter B."/>
            <person name="Rosa B.A."/>
            <person name="Cordes M."/>
            <person name="Tomlinson C."/>
            <person name="Wollam A."/>
            <person name="Palsikar V.B."/>
            <person name="Mardis E.R."/>
            <person name="Wilson R.K."/>
        </authorList>
    </citation>
    <scope>NUCLEOTIDE SEQUENCE [LARGE SCALE GENOMIC DNA]</scope>
    <source>
        <strain evidence="7">DNF01167</strain>
    </source>
</reference>
<dbReference type="Gene3D" id="1.10.260.40">
    <property type="entry name" value="lambda repressor-like DNA-binding domains"/>
    <property type="match status" value="1"/>
</dbReference>
<evidence type="ECO:0000259" key="5">
    <source>
        <dbReference type="PROSITE" id="PS50943"/>
    </source>
</evidence>
<dbReference type="CDD" id="cd01542">
    <property type="entry name" value="PBP1_TreR-like"/>
    <property type="match status" value="1"/>
</dbReference>